<feature type="signal peptide" evidence="1">
    <location>
        <begin position="1"/>
        <end position="19"/>
    </location>
</feature>
<evidence type="ECO:0000256" key="1">
    <source>
        <dbReference type="SAM" id="SignalP"/>
    </source>
</evidence>
<dbReference type="OrthoDB" id="9853949at2"/>
<dbReference type="AlphaFoldDB" id="A0A4Q7DN55"/>
<gene>
    <name evidence="2" type="ORF">EQU50_04950</name>
</gene>
<sequence>MKKTTLGLSLLLALQISSAAVGGAYSTSMGPSQPTPSSNPVIKLNSETALLYVRNENKTPIVVLFKPQLIEDDPSVNSNNRITDVRRAGFMSLKLPPNSFIQIVVEKKILGRDVNLFSVTGEADVGGPLGTANNLSYGKIYIIKFTENAFGTSCFAEALDEPIKDFPQVQASGVETRLELPKAEGAPTPHSPL</sequence>
<dbReference type="Proteomes" id="UP000293550">
    <property type="component" value="Unassembled WGS sequence"/>
</dbReference>
<keyword evidence="1" id="KW-0732">Signal</keyword>
<dbReference type="EMBL" id="SCFB01000005">
    <property type="protein sequence ID" value="RZI46286.1"/>
    <property type="molecule type" value="Genomic_DNA"/>
</dbReference>
<keyword evidence="3" id="KW-1185">Reference proteome</keyword>
<reference evidence="2 3" key="1">
    <citation type="submission" date="2018-10" db="EMBL/GenBank/DDBJ databases">
        <title>An updated phylogeny of the Alphaproteobacteria reveals that the parasitic Rickettsiales and Holosporales have independent origins.</title>
        <authorList>
            <person name="Munoz-Gomez S.A."/>
            <person name="Hess S."/>
            <person name="Burger G."/>
            <person name="Lang B.F."/>
            <person name="Susko E."/>
            <person name="Slamovits C.H."/>
            <person name="Roger A.J."/>
        </authorList>
    </citation>
    <scope>NUCLEOTIDE SEQUENCE [LARGE SCALE GENOMIC DNA]</scope>
    <source>
        <strain evidence="2">HOLO01</strain>
    </source>
</reference>
<name>A0A4Q7DN55_9PROT</name>
<proteinExistence type="predicted"/>
<comment type="caution">
    <text evidence="2">The sequence shown here is derived from an EMBL/GenBank/DDBJ whole genome shotgun (WGS) entry which is preliminary data.</text>
</comment>
<evidence type="ECO:0000313" key="3">
    <source>
        <dbReference type="Proteomes" id="UP000293550"/>
    </source>
</evidence>
<accession>A0A4Q7DN55</accession>
<evidence type="ECO:0000313" key="2">
    <source>
        <dbReference type="EMBL" id="RZI46286.1"/>
    </source>
</evidence>
<protein>
    <recommendedName>
        <fullName evidence="4">DUF2846 domain-containing protein</fullName>
    </recommendedName>
</protein>
<organism evidence="2 3">
    <name type="scientific">Candidatus Finniella inopinata</name>
    <dbReference type="NCBI Taxonomy" id="1696036"/>
    <lineage>
        <taxon>Bacteria</taxon>
        <taxon>Pseudomonadati</taxon>
        <taxon>Pseudomonadota</taxon>
        <taxon>Alphaproteobacteria</taxon>
        <taxon>Holosporales</taxon>
        <taxon>Candidatus Paracaedibacteraceae</taxon>
        <taxon>Candidatus Finniella</taxon>
    </lineage>
</organism>
<dbReference type="RefSeq" id="WP_130154037.1">
    <property type="nucleotide sequence ID" value="NZ_SCFB01000005.1"/>
</dbReference>
<evidence type="ECO:0008006" key="4">
    <source>
        <dbReference type="Google" id="ProtNLM"/>
    </source>
</evidence>
<feature type="chain" id="PRO_5020256127" description="DUF2846 domain-containing protein" evidence="1">
    <location>
        <begin position="20"/>
        <end position="193"/>
    </location>
</feature>